<evidence type="ECO:0000256" key="6">
    <source>
        <dbReference type="ARBA" id="ARBA00022989"/>
    </source>
</evidence>
<evidence type="ECO:0000256" key="2">
    <source>
        <dbReference type="ARBA" id="ARBA00008335"/>
    </source>
</evidence>
<evidence type="ECO:0000313" key="10">
    <source>
        <dbReference type="EMBL" id="TPW43693.1"/>
    </source>
</evidence>
<organism evidence="10 11">
    <name type="scientific">Mixta tenebrionis</name>
    <dbReference type="NCBI Taxonomy" id="2562439"/>
    <lineage>
        <taxon>Bacteria</taxon>
        <taxon>Pseudomonadati</taxon>
        <taxon>Pseudomonadota</taxon>
        <taxon>Gammaproteobacteria</taxon>
        <taxon>Enterobacterales</taxon>
        <taxon>Erwiniaceae</taxon>
        <taxon>Mixta</taxon>
    </lineage>
</organism>
<evidence type="ECO:0000256" key="1">
    <source>
        <dbReference type="ARBA" id="ARBA00004651"/>
    </source>
</evidence>
<dbReference type="SUPFAM" id="SSF103473">
    <property type="entry name" value="MFS general substrate transporter"/>
    <property type="match status" value="1"/>
</dbReference>
<feature type="transmembrane region" description="Helical" evidence="8">
    <location>
        <begin position="294"/>
        <end position="311"/>
    </location>
</feature>
<feature type="transmembrane region" description="Helical" evidence="8">
    <location>
        <begin position="378"/>
        <end position="399"/>
    </location>
</feature>
<dbReference type="InterPro" id="IPR011701">
    <property type="entry name" value="MFS"/>
</dbReference>
<accession>A0A506VFC1</accession>
<evidence type="ECO:0000256" key="8">
    <source>
        <dbReference type="SAM" id="Phobius"/>
    </source>
</evidence>
<dbReference type="InterPro" id="IPR020846">
    <property type="entry name" value="MFS_dom"/>
</dbReference>
<feature type="transmembrane region" description="Helical" evidence="8">
    <location>
        <begin position="263"/>
        <end position="282"/>
    </location>
</feature>
<dbReference type="Pfam" id="PF07690">
    <property type="entry name" value="MFS_1"/>
    <property type="match status" value="1"/>
</dbReference>
<evidence type="ECO:0000259" key="9">
    <source>
        <dbReference type="PROSITE" id="PS50850"/>
    </source>
</evidence>
<dbReference type="GO" id="GO:0022857">
    <property type="term" value="F:transmembrane transporter activity"/>
    <property type="evidence" value="ECO:0007669"/>
    <property type="project" value="InterPro"/>
</dbReference>
<dbReference type="AlphaFoldDB" id="A0A506VFC1"/>
<keyword evidence="3" id="KW-0813">Transport</keyword>
<feature type="transmembrane region" description="Helical" evidence="8">
    <location>
        <begin position="21"/>
        <end position="46"/>
    </location>
</feature>
<evidence type="ECO:0000256" key="4">
    <source>
        <dbReference type="ARBA" id="ARBA00022475"/>
    </source>
</evidence>
<proteinExistence type="inferred from homology"/>
<keyword evidence="7 8" id="KW-0472">Membrane</keyword>
<dbReference type="InterPro" id="IPR036259">
    <property type="entry name" value="MFS_trans_sf"/>
</dbReference>
<dbReference type="PROSITE" id="PS50850">
    <property type="entry name" value="MFS"/>
    <property type="match status" value="1"/>
</dbReference>
<reference evidence="10 11" key="1">
    <citation type="submission" date="2019-06" db="EMBL/GenBank/DDBJ databases">
        <authorList>
            <person name="Yang Y."/>
        </authorList>
    </citation>
    <scope>NUCLEOTIDE SEQUENCE [LARGE SCALE GENOMIC DNA]</scope>
    <source>
        <strain evidence="10 11">BIT-26</strain>
    </source>
</reference>
<feature type="transmembrane region" description="Helical" evidence="8">
    <location>
        <begin position="351"/>
        <end position="372"/>
    </location>
</feature>
<dbReference type="PANTHER" id="PTHR43271:SF1">
    <property type="entry name" value="INNER MEMBRANE TRANSPORT PROTEIN YNFM"/>
    <property type="match status" value="1"/>
</dbReference>
<dbReference type="PROSITE" id="PS00216">
    <property type="entry name" value="SUGAR_TRANSPORT_1"/>
    <property type="match status" value="1"/>
</dbReference>
<comment type="subcellular location">
    <subcellularLocation>
        <location evidence="1">Cell membrane</location>
        <topology evidence="1">Multi-pass membrane protein</topology>
    </subcellularLocation>
</comment>
<dbReference type="GO" id="GO:0005886">
    <property type="term" value="C:plasma membrane"/>
    <property type="evidence" value="ECO:0007669"/>
    <property type="project" value="UniProtKB-SubCell"/>
</dbReference>
<name>A0A506VFC1_9GAMM</name>
<evidence type="ECO:0000256" key="5">
    <source>
        <dbReference type="ARBA" id="ARBA00022692"/>
    </source>
</evidence>
<feature type="transmembrane region" description="Helical" evidence="8">
    <location>
        <begin position="179"/>
        <end position="198"/>
    </location>
</feature>
<dbReference type="Gene3D" id="1.20.1250.20">
    <property type="entry name" value="MFS general substrate transporter like domains"/>
    <property type="match status" value="1"/>
</dbReference>
<comment type="similarity">
    <text evidence="2">Belongs to the major facilitator superfamily.</text>
</comment>
<dbReference type="CDD" id="cd17324">
    <property type="entry name" value="MFS_NepI_like"/>
    <property type="match status" value="1"/>
</dbReference>
<dbReference type="OrthoDB" id="63984at2"/>
<feature type="transmembrane region" description="Helical" evidence="8">
    <location>
        <begin position="228"/>
        <end position="251"/>
    </location>
</feature>
<keyword evidence="11" id="KW-1185">Reference proteome</keyword>
<dbReference type="InterPro" id="IPR005829">
    <property type="entry name" value="Sugar_transporter_CS"/>
</dbReference>
<sequence length="415" mass="44106">MPVTHKINNMNGPDPAKVSNYIRVILALALSGLAELASLFFIQPLLPVLAVEYDVPVSQVSIILSAETALLAIGLLFTGTLSDHYGRKKLIIVSLLLGGFLTLLCPLVESWAMLVALRAVIGLALSGIAAAATAYISEEVAPVVAGVVTGYFVFGNSMGGMSGRIVASQLIEHISINTIFYGFAASLIAVAILVNFLLPASKNFKPTQNLNVLRVVKGGAAHFKNKKLALAFIISFIIFGVFTSLYNYLAFFLKGEPFHISPANAGLLSFSFALSFFTAPQAGRLSAKYGSMNVLRVLFILMALGMLLTLTPNVITFIIGSVIFTGCFFGCHSIGLSWVSKNAAQARGQAVALYLFFYYMGGSVIGFVNGFVFHSMGWQGMTAFIIALLGVGAIVATCLSSSERKALVAAESLNN</sequence>
<dbReference type="Proteomes" id="UP000319523">
    <property type="component" value="Unassembled WGS sequence"/>
</dbReference>
<feature type="transmembrane region" description="Helical" evidence="8">
    <location>
        <begin position="143"/>
        <end position="167"/>
    </location>
</feature>
<comment type="caution">
    <text evidence="10">The sequence shown here is derived from an EMBL/GenBank/DDBJ whole genome shotgun (WGS) entry which is preliminary data.</text>
</comment>
<evidence type="ECO:0000313" key="11">
    <source>
        <dbReference type="Proteomes" id="UP000319523"/>
    </source>
</evidence>
<keyword evidence="5 8" id="KW-0812">Transmembrane</keyword>
<feature type="domain" description="Major facilitator superfamily (MFS) profile" evidence="9">
    <location>
        <begin position="24"/>
        <end position="405"/>
    </location>
</feature>
<keyword evidence="6 8" id="KW-1133">Transmembrane helix</keyword>
<feature type="transmembrane region" description="Helical" evidence="8">
    <location>
        <begin position="317"/>
        <end position="339"/>
    </location>
</feature>
<evidence type="ECO:0000256" key="3">
    <source>
        <dbReference type="ARBA" id="ARBA00022448"/>
    </source>
</evidence>
<protein>
    <submittedName>
        <fullName evidence="10">MFS transporter</fullName>
    </submittedName>
</protein>
<dbReference type="EMBL" id="VHQI01000002">
    <property type="protein sequence ID" value="TPW43693.1"/>
    <property type="molecule type" value="Genomic_DNA"/>
</dbReference>
<feature type="transmembrane region" description="Helical" evidence="8">
    <location>
        <begin position="90"/>
        <end position="109"/>
    </location>
</feature>
<evidence type="ECO:0000256" key="7">
    <source>
        <dbReference type="ARBA" id="ARBA00023136"/>
    </source>
</evidence>
<feature type="transmembrane region" description="Helical" evidence="8">
    <location>
        <begin position="58"/>
        <end position="78"/>
    </location>
</feature>
<dbReference type="PANTHER" id="PTHR43271">
    <property type="entry name" value="BLL2771 PROTEIN"/>
    <property type="match status" value="1"/>
</dbReference>
<keyword evidence="4" id="KW-1003">Cell membrane</keyword>
<feature type="transmembrane region" description="Helical" evidence="8">
    <location>
        <begin position="115"/>
        <end position="136"/>
    </location>
</feature>
<gene>
    <name evidence="10" type="ORF">FKM52_03885</name>
</gene>